<gene>
    <name evidence="1" type="ORF">LCGC14_1788110</name>
</gene>
<organism evidence="1">
    <name type="scientific">marine sediment metagenome</name>
    <dbReference type="NCBI Taxonomy" id="412755"/>
    <lineage>
        <taxon>unclassified sequences</taxon>
        <taxon>metagenomes</taxon>
        <taxon>ecological metagenomes</taxon>
    </lineage>
</organism>
<dbReference type="EMBL" id="LAZR01017033">
    <property type="protein sequence ID" value="KKM02071.1"/>
    <property type="molecule type" value="Genomic_DNA"/>
</dbReference>
<dbReference type="AlphaFoldDB" id="A0A0F9J886"/>
<proteinExistence type="predicted"/>
<evidence type="ECO:0000313" key="1">
    <source>
        <dbReference type="EMBL" id="KKM02071.1"/>
    </source>
</evidence>
<reference evidence="1" key="1">
    <citation type="journal article" date="2015" name="Nature">
        <title>Complex archaea that bridge the gap between prokaryotes and eukaryotes.</title>
        <authorList>
            <person name="Spang A."/>
            <person name="Saw J.H."/>
            <person name="Jorgensen S.L."/>
            <person name="Zaremba-Niedzwiedzka K."/>
            <person name="Martijn J."/>
            <person name="Lind A.E."/>
            <person name="van Eijk R."/>
            <person name="Schleper C."/>
            <person name="Guy L."/>
            <person name="Ettema T.J."/>
        </authorList>
    </citation>
    <scope>NUCLEOTIDE SEQUENCE</scope>
</reference>
<name>A0A0F9J886_9ZZZZ</name>
<protein>
    <submittedName>
        <fullName evidence="1">Uncharacterized protein</fullName>
    </submittedName>
</protein>
<comment type="caution">
    <text evidence="1">The sequence shown here is derived from an EMBL/GenBank/DDBJ whole genome shotgun (WGS) entry which is preliminary data.</text>
</comment>
<sequence>MNFHCNPNPLFYNIKLKGRLNHFHHILIIYSKTGAAPYLFTLHPKNAKLFLSAP</sequence>
<accession>A0A0F9J886</accession>